<gene>
    <name evidence="1" type="ORF">YC6258_03816</name>
</gene>
<organism evidence="1 2">
    <name type="scientific">Gynuella sunshinyii YC6258</name>
    <dbReference type="NCBI Taxonomy" id="1445510"/>
    <lineage>
        <taxon>Bacteria</taxon>
        <taxon>Pseudomonadati</taxon>
        <taxon>Pseudomonadota</taxon>
        <taxon>Gammaproteobacteria</taxon>
        <taxon>Oceanospirillales</taxon>
        <taxon>Saccharospirillaceae</taxon>
        <taxon>Gynuella</taxon>
    </lineage>
</organism>
<dbReference type="Proteomes" id="UP000032266">
    <property type="component" value="Chromosome"/>
</dbReference>
<dbReference type="HOGENOM" id="CLU_3328494_0_0_6"/>
<evidence type="ECO:0000313" key="2">
    <source>
        <dbReference type="Proteomes" id="UP000032266"/>
    </source>
</evidence>
<dbReference type="AlphaFoldDB" id="A0A0C5VMB3"/>
<reference evidence="1 2" key="1">
    <citation type="submission" date="2014-01" db="EMBL/GenBank/DDBJ databases">
        <title>Full genme sequencing of cellulolytic bacterium Gynuella sunshinyii YC6258T gen. nov., sp. nov.</title>
        <authorList>
            <person name="Khan H."/>
            <person name="Chung E.J."/>
            <person name="Chung Y.R."/>
        </authorList>
    </citation>
    <scope>NUCLEOTIDE SEQUENCE [LARGE SCALE GENOMIC DNA]</scope>
    <source>
        <strain evidence="1 2">YC6258</strain>
    </source>
</reference>
<dbReference type="STRING" id="1445510.YC6258_03816"/>
<accession>A0A0C5VMB3</accession>
<keyword evidence="2" id="KW-1185">Reference proteome</keyword>
<dbReference type="EMBL" id="CP007142">
    <property type="protein sequence ID" value="AJQ95852.1"/>
    <property type="molecule type" value="Genomic_DNA"/>
</dbReference>
<proteinExistence type="predicted"/>
<protein>
    <submittedName>
        <fullName evidence="1">Uncharacterized protein</fullName>
    </submittedName>
</protein>
<name>A0A0C5VMB3_9GAMM</name>
<sequence length="38" mass="4153">MEALKSGIFACLGCTAKLKEPLCQIAKVGYDVVFYTKI</sequence>
<dbReference type="KEGG" id="gsn:YC6258_03816"/>
<evidence type="ECO:0000313" key="1">
    <source>
        <dbReference type="EMBL" id="AJQ95852.1"/>
    </source>
</evidence>